<evidence type="ECO:0000256" key="2">
    <source>
        <dbReference type="ARBA" id="ARBA00022679"/>
    </source>
</evidence>
<dbReference type="InterPro" id="IPR001077">
    <property type="entry name" value="COMT_C"/>
</dbReference>
<dbReference type="InterPro" id="IPR016461">
    <property type="entry name" value="COMT-like"/>
</dbReference>
<evidence type="ECO:0000256" key="3">
    <source>
        <dbReference type="ARBA" id="ARBA00022691"/>
    </source>
</evidence>
<protein>
    <recommendedName>
        <fullName evidence="4">O-methyltransferase C-terminal domain-containing protein</fullName>
    </recommendedName>
</protein>
<proteinExistence type="predicted"/>
<evidence type="ECO:0000256" key="1">
    <source>
        <dbReference type="ARBA" id="ARBA00022603"/>
    </source>
</evidence>
<dbReference type="AlphaFoldDB" id="A0A2G3A0L9"/>
<dbReference type="PROSITE" id="PS51683">
    <property type="entry name" value="SAM_OMT_II"/>
    <property type="match status" value="1"/>
</dbReference>
<reference evidence="5 6" key="2">
    <citation type="journal article" date="2017" name="Genome Biol.">
        <title>New reference genome sequences of hot pepper reveal the massive evolution of plant disease-resistance genes by retroduplication.</title>
        <authorList>
            <person name="Kim S."/>
            <person name="Park J."/>
            <person name="Yeom S.I."/>
            <person name="Kim Y.M."/>
            <person name="Seo E."/>
            <person name="Kim K.T."/>
            <person name="Kim M.S."/>
            <person name="Lee J.M."/>
            <person name="Cheong K."/>
            <person name="Shin H.S."/>
            <person name="Kim S.B."/>
            <person name="Han K."/>
            <person name="Lee J."/>
            <person name="Park M."/>
            <person name="Lee H.A."/>
            <person name="Lee H.Y."/>
            <person name="Lee Y."/>
            <person name="Oh S."/>
            <person name="Lee J.H."/>
            <person name="Choi E."/>
            <person name="Choi E."/>
            <person name="Lee S.E."/>
            <person name="Jeon J."/>
            <person name="Kim H."/>
            <person name="Choi G."/>
            <person name="Song H."/>
            <person name="Lee J."/>
            <person name="Lee S.C."/>
            <person name="Kwon J.K."/>
            <person name="Lee H.Y."/>
            <person name="Koo N."/>
            <person name="Hong Y."/>
            <person name="Kim R.W."/>
            <person name="Kang W.H."/>
            <person name="Huh J.H."/>
            <person name="Kang B.C."/>
            <person name="Yang T.J."/>
            <person name="Lee Y.H."/>
            <person name="Bennetzen J.L."/>
            <person name="Choi D."/>
        </authorList>
    </citation>
    <scope>NUCLEOTIDE SEQUENCE [LARGE SCALE GENOMIC DNA]</scope>
    <source>
        <strain evidence="6">cv. CM334</strain>
    </source>
</reference>
<accession>A0A2G3A0L9</accession>
<reference evidence="5 6" key="1">
    <citation type="journal article" date="2014" name="Nat. Genet.">
        <title>Genome sequence of the hot pepper provides insights into the evolution of pungency in Capsicum species.</title>
        <authorList>
            <person name="Kim S."/>
            <person name="Park M."/>
            <person name="Yeom S.I."/>
            <person name="Kim Y.M."/>
            <person name="Lee J.M."/>
            <person name="Lee H.A."/>
            <person name="Seo E."/>
            <person name="Choi J."/>
            <person name="Cheong K."/>
            <person name="Kim K.T."/>
            <person name="Jung K."/>
            <person name="Lee G.W."/>
            <person name="Oh S.K."/>
            <person name="Bae C."/>
            <person name="Kim S.B."/>
            <person name="Lee H.Y."/>
            <person name="Kim S.Y."/>
            <person name="Kim M.S."/>
            <person name="Kang B.C."/>
            <person name="Jo Y.D."/>
            <person name="Yang H.B."/>
            <person name="Jeong H.J."/>
            <person name="Kang W.H."/>
            <person name="Kwon J.K."/>
            <person name="Shin C."/>
            <person name="Lim J.Y."/>
            <person name="Park J.H."/>
            <person name="Huh J.H."/>
            <person name="Kim J.S."/>
            <person name="Kim B.D."/>
            <person name="Cohen O."/>
            <person name="Paran I."/>
            <person name="Suh M.C."/>
            <person name="Lee S.B."/>
            <person name="Kim Y.K."/>
            <person name="Shin Y."/>
            <person name="Noh S.J."/>
            <person name="Park J."/>
            <person name="Seo Y.S."/>
            <person name="Kwon S.Y."/>
            <person name="Kim H.A."/>
            <person name="Park J.M."/>
            <person name="Kim H.J."/>
            <person name="Choi S.B."/>
            <person name="Bosland P.W."/>
            <person name="Reeves G."/>
            <person name="Jo S.H."/>
            <person name="Lee B.W."/>
            <person name="Cho H.T."/>
            <person name="Choi H.S."/>
            <person name="Lee M.S."/>
            <person name="Yu Y."/>
            <person name="Do Choi Y."/>
            <person name="Park B.S."/>
            <person name="van Deynze A."/>
            <person name="Ashrafi H."/>
            <person name="Hill T."/>
            <person name="Kim W.T."/>
            <person name="Pai H.S."/>
            <person name="Ahn H.K."/>
            <person name="Yeam I."/>
            <person name="Giovannoni J.J."/>
            <person name="Rose J.K."/>
            <person name="Sorensen I."/>
            <person name="Lee S.J."/>
            <person name="Kim R.W."/>
            <person name="Choi I.Y."/>
            <person name="Choi B.S."/>
            <person name="Lim J.S."/>
            <person name="Lee Y.H."/>
            <person name="Choi D."/>
        </authorList>
    </citation>
    <scope>NUCLEOTIDE SEQUENCE [LARGE SCALE GENOMIC DNA]</scope>
    <source>
        <strain evidence="6">cv. CM334</strain>
    </source>
</reference>
<keyword evidence="6" id="KW-1185">Reference proteome</keyword>
<dbReference type="Proteomes" id="UP000222542">
    <property type="component" value="Unassembled WGS sequence"/>
</dbReference>
<keyword evidence="3" id="KW-0949">S-adenosyl-L-methionine</keyword>
<gene>
    <name evidence="5" type="ORF">T459_09873</name>
</gene>
<dbReference type="EMBL" id="AYRZ02000003">
    <property type="protein sequence ID" value="PHT87767.1"/>
    <property type="molecule type" value="Genomic_DNA"/>
</dbReference>
<dbReference type="GO" id="GO:0008171">
    <property type="term" value="F:O-methyltransferase activity"/>
    <property type="evidence" value="ECO:0007669"/>
    <property type="project" value="InterPro"/>
</dbReference>
<dbReference type="SUPFAM" id="SSF53335">
    <property type="entry name" value="S-adenosyl-L-methionine-dependent methyltransferases"/>
    <property type="match status" value="1"/>
</dbReference>
<keyword evidence="1" id="KW-0489">Methyltransferase</keyword>
<sequence length="174" mass="19305">MPLPNDLMACFFIQEEEGYSLTLTSCLLLKDETNLRTILVVQAMLDPTDDARFNCLFNESMASDTRFIISAINEHCKGVFEGLKSMVDVGGGTGTVANAISIEFPGSKFYVFDLPHIVEGLEGSKNLSYVGGDMFKFVPFVDAVLLMSYRTPLIVGLLDQFNFWILHLSSTLLK</sequence>
<keyword evidence="2" id="KW-0808">Transferase</keyword>
<dbReference type="PANTHER" id="PTHR11746">
    <property type="entry name" value="O-METHYLTRANSFERASE"/>
    <property type="match status" value="1"/>
</dbReference>
<evidence type="ECO:0000259" key="4">
    <source>
        <dbReference type="Pfam" id="PF00891"/>
    </source>
</evidence>
<evidence type="ECO:0000313" key="5">
    <source>
        <dbReference type="EMBL" id="PHT87767.1"/>
    </source>
</evidence>
<dbReference type="GO" id="GO:0032259">
    <property type="term" value="P:methylation"/>
    <property type="evidence" value="ECO:0007669"/>
    <property type="project" value="UniProtKB-KW"/>
</dbReference>
<dbReference type="Pfam" id="PF00891">
    <property type="entry name" value="Methyltransf_2"/>
    <property type="match status" value="1"/>
</dbReference>
<dbReference type="Gene3D" id="3.40.50.150">
    <property type="entry name" value="Vaccinia Virus protein VP39"/>
    <property type="match status" value="1"/>
</dbReference>
<dbReference type="Gramene" id="PHT87767">
    <property type="protein sequence ID" value="PHT87767"/>
    <property type="gene ID" value="T459_09873"/>
</dbReference>
<organism evidence="5 6">
    <name type="scientific">Capsicum annuum</name>
    <name type="common">Capsicum pepper</name>
    <dbReference type="NCBI Taxonomy" id="4072"/>
    <lineage>
        <taxon>Eukaryota</taxon>
        <taxon>Viridiplantae</taxon>
        <taxon>Streptophyta</taxon>
        <taxon>Embryophyta</taxon>
        <taxon>Tracheophyta</taxon>
        <taxon>Spermatophyta</taxon>
        <taxon>Magnoliopsida</taxon>
        <taxon>eudicotyledons</taxon>
        <taxon>Gunneridae</taxon>
        <taxon>Pentapetalae</taxon>
        <taxon>asterids</taxon>
        <taxon>lamiids</taxon>
        <taxon>Solanales</taxon>
        <taxon>Solanaceae</taxon>
        <taxon>Solanoideae</taxon>
        <taxon>Capsiceae</taxon>
        <taxon>Capsicum</taxon>
    </lineage>
</organism>
<dbReference type="OMA" id="PNDLMAC"/>
<dbReference type="InterPro" id="IPR029063">
    <property type="entry name" value="SAM-dependent_MTases_sf"/>
</dbReference>
<name>A0A2G3A0L9_CAPAN</name>
<evidence type="ECO:0000313" key="6">
    <source>
        <dbReference type="Proteomes" id="UP000222542"/>
    </source>
</evidence>
<comment type="caution">
    <text evidence="5">The sequence shown here is derived from an EMBL/GenBank/DDBJ whole genome shotgun (WGS) entry which is preliminary data.</text>
</comment>
<feature type="domain" description="O-methyltransferase C-terminal" evidence="4">
    <location>
        <begin position="48"/>
        <end position="147"/>
    </location>
</feature>